<dbReference type="CDD" id="cd04301">
    <property type="entry name" value="NAT_SF"/>
    <property type="match status" value="1"/>
</dbReference>
<evidence type="ECO:0000256" key="1">
    <source>
        <dbReference type="ARBA" id="ARBA00022679"/>
    </source>
</evidence>
<keyword evidence="2 4" id="KW-0012">Acyltransferase</keyword>
<dbReference type="PANTHER" id="PTHR43800:SF1">
    <property type="entry name" value="PEPTIDYL-LYSINE N-ACETYLTRANSFERASE YJAB"/>
    <property type="match status" value="1"/>
</dbReference>
<dbReference type="RefSeq" id="WP_377774746.1">
    <property type="nucleotide sequence ID" value="NZ_JBHUOQ010000004.1"/>
</dbReference>
<dbReference type="InterPro" id="IPR000182">
    <property type="entry name" value="GNAT_dom"/>
</dbReference>
<evidence type="ECO:0000313" key="4">
    <source>
        <dbReference type="EMBL" id="MFD2831092.1"/>
    </source>
</evidence>
<evidence type="ECO:0000313" key="5">
    <source>
        <dbReference type="Proteomes" id="UP001597519"/>
    </source>
</evidence>
<dbReference type="InterPro" id="IPR016181">
    <property type="entry name" value="Acyl_CoA_acyltransferase"/>
</dbReference>
<proteinExistence type="predicted"/>
<keyword evidence="1 4" id="KW-0808">Transferase</keyword>
<gene>
    <name evidence="4" type="ORF">ACFSX4_11520</name>
</gene>
<dbReference type="EMBL" id="JBHUOQ010000004">
    <property type="protein sequence ID" value="MFD2831092.1"/>
    <property type="molecule type" value="Genomic_DNA"/>
</dbReference>
<reference evidence="5" key="1">
    <citation type="journal article" date="2019" name="Int. J. Syst. Evol. Microbiol.">
        <title>The Global Catalogue of Microorganisms (GCM) 10K type strain sequencing project: providing services to taxonomists for standard genome sequencing and annotation.</title>
        <authorList>
            <consortium name="The Broad Institute Genomics Platform"/>
            <consortium name="The Broad Institute Genome Sequencing Center for Infectious Disease"/>
            <person name="Wu L."/>
            <person name="Ma J."/>
        </authorList>
    </citation>
    <scope>NUCLEOTIDE SEQUENCE [LARGE SCALE GENOMIC DNA]</scope>
    <source>
        <strain evidence="5">KCTC 33575</strain>
    </source>
</reference>
<dbReference type="PANTHER" id="PTHR43800">
    <property type="entry name" value="PEPTIDYL-LYSINE N-ACETYLTRANSFERASE YJAB"/>
    <property type="match status" value="1"/>
</dbReference>
<accession>A0ABW5WYH8</accession>
<dbReference type="Gene3D" id="3.40.630.30">
    <property type="match status" value="1"/>
</dbReference>
<name>A0ABW5WYH8_9STAP</name>
<keyword evidence="5" id="KW-1185">Reference proteome</keyword>
<dbReference type="EC" id="2.3.-.-" evidence="4"/>
<evidence type="ECO:0000259" key="3">
    <source>
        <dbReference type="PROSITE" id="PS51186"/>
    </source>
</evidence>
<protein>
    <submittedName>
        <fullName evidence="4">GNAT family N-acetyltransferase</fullName>
        <ecNumber evidence="4">2.3.-.-</ecNumber>
    </submittedName>
</protein>
<dbReference type="Pfam" id="PF00583">
    <property type="entry name" value="Acetyltransf_1"/>
    <property type="match status" value="1"/>
</dbReference>
<dbReference type="SUPFAM" id="SSF55729">
    <property type="entry name" value="Acyl-CoA N-acyltransferases (Nat)"/>
    <property type="match status" value="1"/>
</dbReference>
<dbReference type="PROSITE" id="PS51186">
    <property type="entry name" value="GNAT"/>
    <property type="match status" value="1"/>
</dbReference>
<comment type="caution">
    <text evidence="4">The sequence shown here is derived from an EMBL/GenBank/DDBJ whole genome shotgun (WGS) entry which is preliminary data.</text>
</comment>
<dbReference type="GO" id="GO:0016746">
    <property type="term" value="F:acyltransferase activity"/>
    <property type="evidence" value="ECO:0007669"/>
    <property type="project" value="UniProtKB-KW"/>
</dbReference>
<organism evidence="4 5">
    <name type="scientific">Corticicoccus populi</name>
    <dbReference type="NCBI Taxonomy" id="1812821"/>
    <lineage>
        <taxon>Bacteria</taxon>
        <taxon>Bacillati</taxon>
        <taxon>Bacillota</taxon>
        <taxon>Bacilli</taxon>
        <taxon>Bacillales</taxon>
        <taxon>Staphylococcaceae</taxon>
        <taxon>Corticicoccus</taxon>
    </lineage>
</organism>
<dbReference type="Proteomes" id="UP001597519">
    <property type="component" value="Unassembled WGS sequence"/>
</dbReference>
<sequence>MTYSIRKATLEDIPELIDVSHKAYEPIRQLGLNFTGAYPTKENVRENLTENQCYVLLKDDVIIATASIRMPWSKNPGPYGFPHIWWFATLPAYGNKGIGSRLLKHIEEEIILKEYHSPAVTLGTSDDHPWLIDMYINKGYQTFGSIDLSDNHTTQYMLKVLDSHRFEGFSTIRNRIEKPKKKIIFEGGVTNAD</sequence>
<evidence type="ECO:0000256" key="2">
    <source>
        <dbReference type="ARBA" id="ARBA00023315"/>
    </source>
</evidence>
<feature type="domain" description="N-acetyltransferase" evidence="3">
    <location>
        <begin position="3"/>
        <end position="162"/>
    </location>
</feature>